<feature type="site" description="Interaction with galactose moiety of substrate glycoprotein" evidence="12">
    <location>
        <position position="21"/>
    </location>
</feature>
<keyword evidence="9" id="KW-0325">Glycoprotein</keyword>
<evidence type="ECO:0000256" key="8">
    <source>
        <dbReference type="ARBA" id="ARBA00023136"/>
    </source>
</evidence>
<comment type="cofactor">
    <cofactor evidence="13">
        <name>Mn(2+)</name>
        <dbReference type="ChEBI" id="CHEBI:29035"/>
    </cofactor>
</comment>
<dbReference type="PANTHER" id="PTHR10896">
    <property type="entry name" value="GALACTOSYLGALACTOSYLXYLOSYLPROTEIN 3-BETA-GLUCURONOSYLTRANSFERASE BETA-1,3-GLUCURONYLTRANSFERASE"/>
    <property type="match status" value="1"/>
</dbReference>
<dbReference type="GO" id="GO:0005975">
    <property type="term" value="P:carbohydrate metabolic process"/>
    <property type="evidence" value="ECO:0007669"/>
    <property type="project" value="TreeGrafter"/>
</dbReference>
<name>A0A183TEP3_SCHSO</name>
<comment type="pathway">
    <text evidence="13">Protein modification; protein glycosylation.</text>
</comment>
<dbReference type="Gene3D" id="3.90.550.10">
    <property type="entry name" value="Spore Coat Polysaccharide Biosynthesis Protein SpsA, Chain A"/>
    <property type="match status" value="1"/>
</dbReference>
<keyword evidence="7" id="KW-1133">Transmembrane helix</keyword>
<dbReference type="UniPathway" id="UPA00378"/>
<proteinExistence type="inferred from homology"/>
<dbReference type="WBParaSite" id="SSLN_0001550101-mRNA-1">
    <property type="protein sequence ID" value="SSLN_0001550101-mRNA-1"/>
    <property type="gene ID" value="SSLN_0001550101"/>
</dbReference>
<dbReference type="Proteomes" id="UP000275846">
    <property type="component" value="Unassembled WGS sequence"/>
</dbReference>
<keyword evidence="13" id="KW-0479">Metal-binding</keyword>
<keyword evidence="5" id="KW-0812">Transmembrane</keyword>
<dbReference type="SUPFAM" id="SSF53448">
    <property type="entry name" value="Nucleotide-diphospho-sugar transferases"/>
    <property type="match status" value="1"/>
</dbReference>
<dbReference type="GO" id="GO:0046872">
    <property type="term" value="F:metal ion binding"/>
    <property type="evidence" value="ECO:0007669"/>
    <property type="project" value="UniProtKB-KW"/>
</dbReference>
<evidence type="ECO:0000256" key="5">
    <source>
        <dbReference type="ARBA" id="ARBA00022692"/>
    </source>
</evidence>
<evidence type="ECO:0000256" key="10">
    <source>
        <dbReference type="ARBA" id="ARBA00047979"/>
    </source>
</evidence>
<protein>
    <recommendedName>
        <fullName evidence="3 13">Galactosylgalactosylxylosylprotein 3-beta-glucuronosyltransferase</fullName>
        <ecNumber evidence="3 13">2.4.1.135</ecNumber>
    </recommendedName>
</protein>
<evidence type="ECO:0000313" key="16">
    <source>
        <dbReference type="WBParaSite" id="SSLN_0001550101-mRNA-1"/>
    </source>
</evidence>
<evidence type="ECO:0000256" key="2">
    <source>
        <dbReference type="ARBA" id="ARBA00007706"/>
    </source>
</evidence>
<dbReference type="AlphaFoldDB" id="A0A183TEP3"/>
<evidence type="ECO:0000256" key="11">
    <source>
        <dbReference type="PIRSR" id="PIRSR605027-1"/>
    </source>
</evidence>
<keyword evidence="13" id="KW-0333">Golgi apparatus</keyword>
<dbReference type="Pfam" id="PF03360">
    <property type="entry name" value="Glyco_transf_43"/>
    <property type="match status" value="1"/>
</dbReference>
<keyword evidence="15" id="KW-1185">Reference proteome</keyword>
<comment type="similarity">
    <text evidence="2 13">Belongs to the glycosyltransferase 43 family.</text>
</comment>
<evidence type="ECO:0000256" key="4">
    <source>
        <dbReference type="ARBA" id="ARBA00022679"/>
    </source>
</evidence>
<feature type="active site" description="Proton donor/acceptor" evidence="11">
    <location>
        <position position="77"/>
    </location>
</feature>
<evidence type="ECO:0000256" key="12">
    <source>
        <dbReference type="PIRSR" id="PIRSR605027-4"/>
    </source>
</evidence>
<keyword evidence="6 13" id="KW-0735">Signal-anchor</keyword>
<keyword evidence="13" id="KW-0464">Manganese</keyword>
<evidence type="ECO:0000256" key="7">
    <source>
        <dbReference type="ARBA" id="ARBA00022989"/>
    </source>
</evidence>
<reference evidence="16" key="1">
    <citation type="submission" date="2016-06" db="UniProtKB">
        <authorList>
            <consortium name="WormBaseParasite"/>
        </authorList>
    </citation>
    <scope>IDENTIFICATION</scope>
</reference>
<dbReference type="EC" id="2.4.1.135" evidence="3 13"/>
<accession>A0A183TEP3</accession>
<dbReference type="GO" id="GO:0050650">
    <property type="term" value="P:chondroitin sulfate proteoglycan biosynthetic process"/>
    <property type="evidence" value="ECO:0007669"/>
    <property type="project" value="TreeGrafter"/>
</dbReference>
<dbReference type="OrthoDB" id="675023at2759"/>
<evidence type="ECO:0000256" key="1">
    <source>
        <dbReference type="ARBA" id="ARBA00004606"/>
    </source>
</evidence>
<dbReference type="GO" id="GO:0015018">
    <property type="term" value="F:galactosylgalactosylxylosylprotein 3-beta-glucuronosyltransferase activity"/>
    <property type="evidence" value="ECO:0007669"/>
    <property type="project" value="UniProtKB-UniRule"/>
</dbReference>
<evidence type="ECO:0000313" key="15">
    <source>
        <dbReference type="Proteomes" id="UP000275846"/>
    </source>
</evidence>
<dbReference type="STRING" id="70667.A0A183TEP3"/>
<evidence type="ECO:0000313" key="14">
    <source>
        <dbReference type="EMBL" id="VDM01327.1"/>
    </source>
</evidence>
<sequence>MRTTVRGSTWPVGLVGGRVREGCVTDKMNPTKITGFEASFKPHRPFPIDMAAFAVNLELFHRYPTAAFDYIHVGLQEGVILSQLGFNDAYDLEPKANGCTEVR</sequence>
<evidence type="ECO:0000256" key="3">
    <source>
        <dbReference type="ARBA" id="ARBA00012641"/>
    </source>
</evidence>
<dbReference type="EMBL" id="UYSU01039454">
    <property type="protein sequence ID" value="VDM01327.1"/>
    <property type="molecule type" value="Genomic_DNA"/>
</dbReference>
<organism evidence="16">
    <name type="scientific">Schistocephalus solidus</name>
    <name type="common">Tapeworm</name>
    <dbReference type="NCBI Taxonomy" id="70667"/>
    <lineage>
        <taxon>Eukaryota</taxon>
        <taxon>Metazoa</taxon>
        <taxon>Spiralia</taxon>
        <taxon>Lophotrochozoa</taxon>
        <taxon>Platyhelminthes</taxon>
        <taxon>Cestoda</taxon>
        <taxon>Eucestoda</taxon>
        <taxon>Diphyllobothriidea</taxon>
        <taxon>Diphyllobothriidae</taxon>
        <taxon>Schistocephalus</taxon>
    </lineage>
</organism>
<dbReference type="InterPro" id="IPR005027">
    <property type="entry name" value="Glyco_trans_43"/>
</dbReference>
<evidence type="ECO:0000256" key="9">
    <source>
        <dbReference type="ARBA" id="ARBA00023180"/>
    </source>
</evidence>
<comment type="catalytic activity">
    <reaction evidence="10 13">
        <text>3-O-(beta-D-galactosyl-(1-&gt;3)-beta-D-galactosyl-(1-&gt;4)-beta-D-xylosyl)-L-seryl-[protein] + UDP-alpha-D-glucuronate = 3-O-(beta-D-GlcA-(1-&gt;3)-beta-D-Gal-(1-&gt;3)-beta-D-Gal-(1-&gt;4)-beta-D-Xyl)-L-seryl-[protein] + UDP + H(+)</text>
        <dbReference type="Rhea" id="RHEA:24168"/>
        <dbReference type="Rhea" id="RHEA-COMP:12571"/>
        <dbReference type="Rhea" id="RHEA-COMP:12573"/>
        <dbReference type="ChEBI" id="CHEBI:15378"/>
        <dbReference type="ChEBI" id="CHEBI:58052"/>
        <dbReference type="ChEBI" id="CHEBI:58223"/>
        <dbReference type="ChEBI" id="CHEBI:132090"/>
        <dbReference type="ChEBI" id="CHEBI:132093"/>
        <dbReference type="EC" id="2.4.1.135"/>
    </reaction>
</comment>
<keyword evidence="4 13" id="KW-0808">Transferase</keyword>
<dbReference type="GO" id="GO:0000139">
    <property type="term" value="C:Golgi membrane"/>
    <property type="evidence" value="ECO:0007669"/>
    <property type="project" value="UniProtKB-SubCell"/>
</dbReference>
<evidence type="ECO:0000256" key="13">
    <source>
        <dbReference type="RuleBase" id="RU363127"/>
    </source>
</evidence>
<evidence type="ECO:0000256" key="6">
    <source>
        <dbReference type="ARBA" id="ARBA00022968"/>
    </source>
</evidence>
<dbReference type="InterPro" id="IPR029044">
    <property type="entry name" value="Nucleotide-diphossugar_trans"/>
</dbReference>
<dbReference type="PANTHER" id="PTHR10896:SF65">
    <property type="entry name" value="GALACTOSYLGALACTOSYLXYLOSYLPROTEIN 3-BETA-GLUCURONOSYLTRANSFERASE 3"/>
    <property type="match status" value="1"/>
</dbReference>
<keyword evidence="8" id="KW-0472">Membrane</keyword>
<comment type="subcellular location">
    <subcellularLocation>
        <location evidence="13">Golgi apparatus membrane</location>
        <topology evidence="13">Single-pass type II membrane protein</topology>
    </subcellularLocation>
    <subcellularLocation>
        <location evidence="1">Membrane</location>
        <topology evidence="1">Single-pass type II membrane protein</topology>
    </subcellularLocation>
</comment>
<gene>
    <name evidence="14" type="ORF">SSLN_LOCUS14941</name>
</gene>
<reference evidence="14 15" key="2">
    <citation type="submission" date="2018-11" db="EMBL/GenBank/DDBJ databases">
        <authorList>
            <consortium name="Pathogen Informatics"/>
        </authorList>
    </citation>
    <scope>NUCLEOTIDE SEQUENCE [LARGE SCALE GENOMIC DNA]</scope>
    <source>
        <strain evidence="14 15">NST_G2</strain>
    </source>
</reference>